<feature type="domain" description="Peptidase S1" evidence="7">
    <location>
        <begin position="27"/>
        <end position="246"/>
    </location>
</feature>
<evidence type="ECO:0000259" key="7">
    <source>
        <dbReference type="PROSITE" id="PS50240"/>
    </source>
</evidence>
<dbReference type="PANTHER" id="PTHR24276:SF91">
    <property type="entry name" value="AT26814P-RELATED"/>
    <property type="match status" value="1"/>
</dbReference>
<evidence type="ECO:0000256" key="2">
    <source>
        <dbReference type="ARBA" id="ARBA00022801"/>
    </source>
</evidence>
<evidence type="ECO:0000256" key="1">
    <source>
        <dbReference type="ARBA" id="ARBA00022670"/>
    </source>
</evidence>
<dbReference type="Gene3D" id="2.40.10.10">
    <property type="entry name" value="Trypsin-like serine proteases"/>
    <property type="match status" value="1"/>
</dbReference>
<dbReference type="EMBL" id="JADBJN010000003">
    <property type="protein sequence ID" value="KAG5672922.1"/>
    <property type="molecule type" value="Genomic_DNA"/>
</dbReference>
<dbReference type="InterPro" id="IPR009003">
    <property type="entry name" value="Peptidase_S1_PA"/>
</dbReference>
<dbReference type="InterPro" id="IPR001254">
    <property type="entry name" value="Trypsin_dom"/>
</dbReference>
<accession>A0A9J6BT63</accession>
<name>A0A9J6BT63_POLVA</name>
<keyword evidence="9" id="KW-1185">Reference proteome</keyword>
<dbReference type="Proteomes" id="UP001107558">
    <property type="component" value="Chromosome 3"/>
</dbReference>
<dbReference type="InterPro" id="IPR043504">
    <property type="entry name" value="Peptidase_S1_PA_chymotrypsin"/>
</dbReference>
<feature type="signal peptide" evidence="6">
    <location>
        <begin position="1"/>
        <end position="18"/>
    </location>
</feature>
<dbReference type="PROSITE" id="PS50240">
    <property type="entry name" value="TRYPSIN_DOM"/>
    <property type="match status" value="1"/>
</dbReference>
<dbReference type="OrthoDB" id="8440449at2759"/>
<dbReference type="AlphaFoldDB" id="A0A9J6BT63"/>
<keyword evidence="1" id="KW-0645">Protease</keyword>
<keyword evidence="2" id="KW-0378">Hydrolase</keyword>
<dbReference type="PANTHER" id="PTHR24276">
    <property type="entry name" value="POLYSERASE-RELATED"/>
    <property type="match status" value="1"/>
</dbReference>
<organism evidence="8 9">
    <name type="scientific">Polypedilum vanderplanki</name>
    <name type="common">Sleeping chironomid midge</name>
    <dbReference type="NCBI Taxonomy" id="319348"/>
    <lineage>
        <taxon>Eukaryota</taxon>
        <taxon>Metazoa</taxon>
        <taxon>Ecdysozoa</taxon>
        <taxon>Arthropoda</taxon>
        <taxon>Hexapoda</taxon>
        <taxon>Insecta</taxon>
        <taxon>Pterygota</taxon>
        <taxon>Neoptera</taxon>
        <taxon>Endopterygota</taxon>
        <taxon>Diptera</taxon>
        <taxon>Nematocera</taxon>
        <taxon>Chironomoidea</taxon>
        <taxon>Chironomidae</taxon>
        <taxon>Chironominae</taxon>
        <taxon>Polypedilum</taxon>
        <taxon>Polypedilum</taxon>
    </lineage>
</organism>
<evidence type="ECO:0000256" key="4">
    <source>
        <dbReference type="ARBA" id="ARBA00023157"/>
    </source>
</evidence>
<dbReference type="SUPFAM" id="SSF50494">
    <property type="entry name" value="Trypsin-like serine proteases"/>
    <property type="match status" value="1"/>
</dbReference>
<dbReference type="PROSITE" id="PS51257">
    <property type="entry name" value="PROKAR_LIPOPROTEIN"/>
    <property type="match status" value="1"/>
</dbReference>
<dbReference type="Pfam" id="PF00089">
    <property type="entry name" value="Trypsin"/>
    <property type="match status" value="1"/>
</dbReference>
<evidence type="ECO:0000256" key="3">
    <source>
        <dbReference type="ARBA" id="ARBA00022825"/>
    </source>
</evidence>
<comment type="similarity">
    <text evidence="5">Belongs to the peptidase S1 family. CLIP subfamily.</text>
</comment>
<gene>
    <name evidence="8" type="ORF">PVAND_003010</name>
</gene>
<feature type="chain" id="PRO_5039948869" description="Peptidase S1 domain-containing protein" evidence="6">
    <location>
        <begin position="19"/>
        <end position="246"/>
    </location>
</feature>
<keyword evidence="3" id="KW-0720">Serine protease</keyword>
<protein>
    <recommendedName>
        <fullName evidence="7">Peptidase S1 domain-containing protein</fullName>
    </recommendedName>
</protein>
<keyword evidence="4" id="KW-1015">Disulfide bond</keyword>
<dbReference type="GO" id="GO:0006508">
    <property type="term" value="P:proteolysis"/>
    <property type="evidence" value="ECO:0007669"/>
    <property type="project" value="UniProtKB-KW"/>
</dbReference>
<comment type="caution">
    <text evidence="8">The sequence shown here is derived from an EMBL/GenBank/DDBJ whole genome shotgun (WGS) entry which is preliminary data.</text>
</comment>
<evidence type="ECO:0000313" key="9">
    <source>
        <dbReference type="Proteomes" id="UP001107558"/>
    </source>
</evidence>
<dbReference type="GO" id="GO:0004252">
    <property type="term" value="F:serine-type endopeptidase activity"/>
    <property type="evidence" value="ECO:0007669"/>
    <property type="project" value="InterPro"/>
</dbReference>
<sequence length="246" mass="27070">MKFQTVILLIFVVACTYAITPDRNRRIVGGVNVLPGQIPHQALLSFFNTDFYFAGATLLNDRWVVSVANYLEGRAQNSIGIVVGAASLTGTVPTFQSDTIIIHENFNRNTMQNNIALVRSFGHIPTTLFVMPIQLNPSIIEHGMIATTSGFGATQPSIGPDSNFLQSRNIAVVTCIPNEYFNPVSQHLCTLPAICTRDIGGPLTLNNQLIGISLWHHPLRCGDQQSDIDVYVRITSFATWINSRIN</sequence>
<keyword evidence="6" id="KW-0732">Signal</keyword>
<proteinExistence type="inferred from homology"/>
<reference evidence="8" key="1">
    <citation type="submission" date="2021-03" db="EMBL/GenBank/DDBJ databases">
        <title>Chromosome level genome of the anhydrobiotic midge Polypedilum vanderplanki.</title>
        <authorList>
            <person name="Yoshida Y."/>
            <person name="Kikawada T."/>
            <person name="Gusev O."/>
        </authorList>
    </citation>
    <scope>NUCLEOTIDE SEQUENCE</scope>
    <source>
        <strain evidence="8">NIAS01</strain>
        <tissue evidence="8">Whole body or cell culture</tissue>
    </source>
</reference>
<evidence type="ECO:0000313" key="8">
    <source>
        <dbReference type="EMBL" id="KAG5672922.1"/>
    </source>
</evidence>
<dbReference type="SMART" id="SM00020">
    <property type="entry name" value="Tryp_SPc"/>
    <property type="match status" value="1"/>
</dbReference>
<evidence type="ECO:0000256" key="6">
    <source>
        <dbReference type="SAM" id="SignalP"/>
    </source>
</evidence>
<dbReference type="InterPro" id="IPR050430">
    <property type="entry name" value="Peptidase_S1"/>
</dbReference>
<evidence type="ECO:0000256" key="5">
    <source>
        <dbReference type="ARBA" id="ARBA00024195"/>
    </source>
</evidence>